<gene>
    <name evidence="7" type="primary">kipR_1</name>
    <name evidence="7" type="ORF">OCH7691_03066</name>
</gene>
<dbReference type="Proteomes" id="UP000193200">
    <property type="component" value="Unassembled WGS sequence"/>
</dbReference>
<dbReference type="PANTHER" id="PTHR30136">
    <property type="entry name" value="HELIX-TURN-HELIX TRANSCRIPTIONAL REGULATOR, ICLR FAMILY"/>
    <property type="match status" value="1"/>
</dbReference>
<dbReference type="SMART" id="SM00346">
    <property type="entry name" value="HTH_ICLR"/>
    <property type="match status" value="1"/>
</dbReference>
<evidence type="ECO:0000313" key="8">
    <source>
        <dbReference type="Proteomes" id="UP000193200"/>
    </source>
</evidence>
<protein>
    <submittedName>
        <fullName evidence="7">HTH-type transcriptional regulator KipR</fullName>
    </submittedName>
</protein>
<keyword evidence="2" id="KW-0238">DNA-binding</keyword>
<reference evidence="7 8" key="1">
    <citation type="submission" date="2017-03" db="EMBL/GenBank/DDBJ databases">
        <authorList>
            <person name="Afonso C.L."/>
            <person name="Miller P.J."/>
            <person name="Scott M.A."/>
            <person name="Spackman E."/>
            <person name="Goraichik I."/>
            <person name="Dimitrov K.M."/>
            <person name="Suarez D.L."/>
            <person name="Swayne D.E."/>
        </authorList>
    </citation>
    <scope>NUCLEOTIDE SEQUENCE [LARGE SCALE GENOMIC DNA]</scope>
    <source>
        <strain evidence="7 8">CECT 7691</strain>
    </source>
</reference>
<dbReference type="GO" id="GO:0003700">
    <property type="term" value="F:DNA-binding transcription factor activity"/>
    <property type="evidence" value="ECO:0007669"/>
    <property type="project" value="TreeGrafter"/>
</dbReference>
<dbReference type="InterPro" id="IPR005471">
    <property type="entry name" value="Tscrpt_reg_IclR_N"/>
</dbReference>
<dbReference type="GO" id="GO:0003677">
    <property type="term" value="F:DNA binding"/>
    <property type="evidence" value="ECO:0007669"/>
    <property type="project" value="UniProtKB-KW"/>
</dbReference>
<evidence type="ECO:0000256" key="2">
    <source>
        <dbReference type="ARBA" id="ARBA00023125"/>
    </source>
</evidence>
<dbReference type="RefSeq" id="WP_085884372.1">
    <property type="nucleotide sequence ID" value="NZ_FWFR01000002.1"/>
</dbReference>
<dbReference type="Gene3D" id="1.10.10.10">
    <property type="entry name" value="Winged helix-like DNA-binding domain superfamily/Winged helix DNA-binding domain"/>
    <property type="match status" value="1"/>
</dbReference>
<dbReference type="InterPro" id="IPR014757">
    <property type="entry name" value="Tscrpt_reg_IclR_C"/>
</dbReference>
<dbReference type="InParanoid" id="A0A1Y5TP43"/>
<dbReference type="InterPro" id="IPR029016">
    <property type="entry name" value="GAF-like_dom_sf"/>
</dbReference>
<evidence type="ECO:0000259" key="5">
    <source>
        <dbReference type="PROSITE" id="PS51077"/>
    </source>
</evidence>
<feature type="domain" description="IclR-ED" evidence="6">
    <location>
        <begin position="112"/>
        <end position="295"/>
    </location>
</feature>
<name>A0A1Y5TP43_9PROT</name>
<dbReference type="PROSITE" id="PS51078">
    <property type="entry name" value="ICLR_ED"/>
    <property type="match status" value="1"/>
</dbReference>
<dbReference type="SUPFAM" id="SSF46785">
    <property type="entry name" value="Winged helix' DNA-binding domain"/>
    <property type="match status" value="1"/>
</dbReference>
<feature type="compositionally biased region" description="Polar residues" evidence="4">
    <location>
        <begin position="1"/>
        <end position="15"/>
    </location>
</feature>
<dbReference type="InterPro" id="IPR050707">
    <property type="entry name" value="HTH_MetabolicPath_Reg"/>
</dbReference>
<evidence type="ECO:0000256" key="4">
    <source>
        <dbReference type="SAM" id="MobiDB-lite"/>
    </source>
</evidence>
<feature type="domain" description="HTH iclR-type" evidence="5">
    <location>
        <begin position="50"/>
        <end position="111"/>
    </location>
</feature>
<dbReference type="Pfam" id="PF09339">
    <property type="entry name" value="HTH_IclR"/>
    <property type="match status" value="1"/>
</dbReference>
<organism evidence="7 8">
    <name type="scientific">Oceanibacterium hippocampi</name>
    <dbReference type="NCBI Taxonomy" id="745714"/>
    <lineage>
        <taxon>Bacteria</taxon>
        <taxon>Pseudomonadati</taxon>
        <taxon>Pseudomonadota</taxon>
        <taxon>Alphaproteobacteria</taxon>
        <taxon>Sneathiellales</taxon>
        <taxon>Sneathiellaceae</taxon>
        <taxon>Oceanibacterium</taxon>
    </lineage>
</organism>
<dbReference type="SUPFAM" id="SSF55781">
    <property type="entry name" value="GAF domain-like"/>
    <property type="match status" value="1"/>
</dbReference>
<dbReference type="PROSITE" id="PS51077">
    <property type="entry name" value="HTH_ICLR"/>
    <property type="match status" value="1"/>
</dbReference>
<evidence type="ECO:0000256" key="3">
    <source>
        <dbReference type="ARBA" id="ARBA00023163"/>
    </source>
</evidence>
<keyword evidence="1" id="KW-0805">Transcription regulation</keyword>
<dbReference type="GO" id="GO:0045892">
    <property type="term" value="P:negative regulation of DNA-templated transcription"/>
    <property type="evidence" value="ECO:0007669"/>
    <property type="project" value="TreeGrafter"/>
</dbReference>
<dbReference type="EMBL" id="FWFR01000002">
    <property type="protein sequence ID" value="SLN66466.1"/>
    <property type="molecule type" value="Genomic_DNA"/>
</dbReference>
<keyword evidence="3" id="KW-0804">Transcription</keyword>
<dbReference type="Gene3D" id="3.30.450.40">
    <property type="match status" value="1"/>
</dbReference>
<dbReference type="PANTHER" id="PTHR30136:SF24">
    <property type="entry name" value="HTH-TYPE TRANSCRIPTIONAL REPRESSOR ALLR"/>
    <property type="match status" value="1"/>
</dbReference>
<feature type="region of interest" description="Disordered" evidence="4">
    <location>
        <begin position="1"/>
        <end position="50"/>
    </location>
</feature>
<dbReference type="OrthoDB" id="31778at2"/>
<keyword evidence="8" id="KW-1185">Reference proteome</keyword>
<evidence type="ECO:0000313" key="7">
    <source>
        <dbReference type="EMBL" id="SLN66466.1"/>
    </source>
</evidence>
<evidence type="ECO:0000259" key="6">
    <source>
        <dbReference type="PROSITE" id="PS51078"/>
    </source>
</evidence>
<dbReference type="Pfam" id="PF01614">
    <property type="entry name" value="IclR_C"/>
    <property type="match status" value="1"/>
</dbReference>
<dbReference type="AlphaFoldDB" id="A0A1Y5TP43"/>
<sequence>MATKSNAKSNKTARASGTLPGGTASRARGAKPTSGGAMKSGAATKSSTRESSHDRLLAVLDLFSLERPSWTAEEIGSALNLTKTTLYRYLRTLGSSGLVSPTVGGGFVLGPRVIELDRLARLSDPMLRAAVPVMQRAMEHFDGLLLLCTYYRDKVMTIHHEATNQSFNFSMQRGQPFPLFRGSPSKAILANLPPHQLRTIMLHESRQIRAAGLGEDWQEFRDNMRAVRNAGVCVAYGELDPDLIGISAPIFRSAGDVAGSLTVVLTKKEYQDSDLEPFVEMAKRMAEEINKGIAAA</sequence>
<dbReference type="InterPro" id="IPR036390">
    <property type="entry name" value="WH_DNA-bd_sf"/>
</dbReference>
<dbReference type="InterPro" id="IPR036388">
    <property type="entry name" value="WH-like_DNA-bd_sf"/>
</dbReference>
<accession>A0A1Y5TP43</accession>
<evidence type="ECO:0000256" key="1">
    <source>
        <dbReference type="ARBA" id="ARBA00023015"/>
    </source>
</evidence>
<proteinExistence type="predicted"/>